<evidence type="ECO:0000256" key="4">
    <source>
        <dbReference type="ARBA" id="ARBA00022598"/>
    </source>
</evidence>
<dbReference type="InterPro" id="IPR006195">
    <property type="entry name" value="aa-tRNA-synth_II"/>
</dbReference>
<dbReference type="PIRSF" id="PIRSF001549">
    <property type="entry name" value="His-tRNA_synth"/>
    <property type="match status" value="1"/>
</dbReference>
<evidence type="ECO:0000313" key="13">
    <source>
        <dbReference type="Proteomes" id="UP000216354"/>
    </source>
</evidence>
<dbReference type="Gene3D" id="3.40.50.800">
    <property type="entry name" value="Anticodon-binding domain"/>
    <property type="match status" value="1"/>
</dbReference>
<keyword evidence="7 10" id="KW-0648">Protein biosynthesis</keyword>
<keyword evidence="8 10" id="KW-0030">Aminoacyl-tRNA synthetase</keyword>
<keyword evidence="5 10" id="KW-0547">Nucleotide-binding</keyword>
<keyword evidence="3 10" id="KW-0963">Cytoplasm</keyword>
<dbReference type="InterPro" id="IPR045864">
    <property type="entry name" value="aa-tRNA-synth_II/BPL/LPL"/>
</dbReference>
<sequence>MTQAFQKVSAIRGMNDLLPGQSAQWERFEEIVRGWLRSYGYRNVRTPVLEHTRLFARGIGEVTDIVEKEMYTFNDALNGEQLTMRPEMTAGIVRASIEHNLLYDRPHRVYSIGPVFRHERPQRGRYRQFHQIDVEALGFAGPDVDAELIVMLARLWKMLGLTDIRLELNSLGQPAERAAHRAALIAHLEKHVDILDEDGKRRLYTNPLRVLDTKNPAMQEMADSAPRLFDFLGDESRAHFDGLCQRLTDAGIEYRLNPRLVRGLDYYNLTVFEWVTDRLGSQGTVCGGGRYDGLVELLGGKAAPAVGFAIGVERLLDLWEQTVPAQAVPECEVYVVHQGEAAQRLAARVGEDLRDAGFDVVVHAGASSFKAQFKRADASGARVAVILGDDEVANQSASVKYLRGVAEGDAAQQQVALAQLAEVLKSKG</sequence>
<evidence type="ECO:0000256" key="7">
    <source>
        <dbReference type="ARBA" id="ARBA00022917"/>
    </source>
</evidence>
<dbReference type="PROSITE" id="PS50862">
    <property type="entry name" value="AA_TRNA_LIGASE_II"/>
    <property type="match status" value="1"/>
</dbReference>
<dbReference type="InterPro" id="IPR015807">
    <property type="entry name" value="His-tRNA-ligase"/>
</dbReference>
<dbReference type="InterPro" id="IPR036621">
    <property type="entry name" value="Anticodon-bd_dom_sf"/>
</dbReference>
<keyword evidence="4 10" id="KW-0436">Ligase</keyword>
<feature type="domain" description="Aminoacyl-transfer RNA synthetases class-II family profile" evidence="11">
    <location>
        <begin position="1"/>
        <end position="329"/>
    </location>
</feature>
<evidence type="ECO:0000256" key="5">
    <source>
        <dbReference type="ARBA" id="ARBA00022741"/>
    </source>
</evidence>
<dbReference type="Pfam" id="PF03129">
    <property type="entry name" value="HGTP_anticodon"/>
    <property type="match status" value="1"/>
</dbReference>
<reference evidence="12 13" key="1">
    <citation type="submission" date="2017-05" db="EMBL/GenBank/DDBJ databases">
        <title>Complete and WGS of Bordetella genogroups.</title>
        <authorList>
            <person name="Spilker T."/>
            <person name="Lipuma J."/>
        </authorList>
    </citation>
    <scope>NUCLEOTIDE SEQUENCE [LARGE SCALE GENOMIC DNA]</scope>
    <source>
        <strain evidence="12 13">AU9795</strain>
    </source>
</reference>
<evidence type="ECO:0000256" key="1">
    <source>
        <dbReference type="ARBA" id="ARBA00008226"/>
    </source>
</evidence>
<evidence type="ECO:0000259" key="11">
    <source>
        <dbReference type="PROSITE" id="PS50862"/>
    </source>
</evidence>
<dbReference type="NCBIfam" id="TIGR00442">
    <property type="entry name" value="hisS"/>
    <property type="match status" value="1"/>
</dbReference>
<evidence type="ECO:0000256" key="10">
    <source>
        <dbReference type="HAMAP-Rule" id="MF_00127"/>
    </source>
</evidence>
<dbReference type="InterPro" id="IPR004154">
    <property type="entry name" value="Anticodon-bd"/>
</dbReference>
<dbReference type="SUPFAM" id="SSF52954">
    <property type="entry name" value="Class II aaRS ABD-related"/>
    <property type="match status" value="1"/>
</dbReference>
<dbReference type="InterPro" id="IPR004516">
    <property type="entry name" value="HisRS/HisZ"/>
</dbReference>
<dbReference type="SUPFAM" id="SSF55681">
    <property type="entry name" value="Class II aaRS and biotin synthetases"/>
    <property type="match status" value="1"/>
</dbReference>
<keyword evidence="6 10" id="KW-0067">ATP-binding</keyword>
<dbReference type="PANTHER" id="PTHR43707:SF1">
    <property type="entry name" value="HISTIDINE--TRNA LIGASE, MITOCHONDRIAL-RELATED"/>
    <property type="match status" value="1"/>
</dbReference>
<comment type="catalytic activity">
    <reaction evidence="9 10">
        <text>tRNA(His) + L-histidine + ATP = L-histidyl-tRNA(His) + AMP + diphosphate + H(+)</text>
        <dbReference type="Rhea" id="RHEA:17313"/>
        <dbReference type="Rhea" id="RHEA-COMP:9665"/>
        <dbReference type="Rhea" id="RHEA-COMP:9689"/>
        <dbReference type="ChEBI" id="CHEBI:15378"/>
        <dbReference type="ChEBI" id="CHEBI:30616"/>
        <dbReference type="ChEBI" id="CHEBI:33019"/>
        <dbReference type="ChEBI" id="CHEBI:57595"/>
        <dbReference type="ChEBI" id="CHEBI:78442"/>
        <dbReference type="ChEBI" id="CHEBI:78527"/>
        <dbReference type="ChEBI" id="CHEBI:456215"/>
        <dbReference type="EC" id="6.1.1.21"/>
    </reaction>
</comment>
<dbReference type="GO" id="GO:0016874">
    <property type="term" value="F:ligase activity"/>
    <property type="evidence" value="ECO:0007669"/>
    <property type="project" value="UniProtKB-KW"/>
</dbReference>
<dbReference type="Proteomes" id="UP000216354">
    <property type="component" value="Unassembled WGS sequence"/>
</dbReference>
<evidence type="ECO:0000256" key="8">
    <source>
        <dbReference type="ARBA" id="ARBA00023146"/>
    </source>
</evidence>
<dbReference type="HAMAP" id="MF_00127">
    <property type="entry name" value="His_tRNA_synth"/>
    <property type="match status" value="1"/>
</dbReference>
<accession>A0ABX4EUJ0</accession>
<evidence type="ECO:0000256" key="3">
    <source>
        <dbReference type="ARBA" id="ARBA00022490"/>
    </source>
</evidence>
<comment type="subunit">
    <text evidence="2 10">Homodimer.</text>
</comment>
<organism evidence="12 13">
    <name type="scientific">Bordetella genomosp. 1</name>
    <dbReference type="NCBI Taxonomy" id="1395607"/>
    <lineage>
        <taxon>Bacteria</taxon>
        <taxon>Pseudomonadati</taxon>
        <taxon>Pseudomonadota</taxon>
        <taxon>Betaproteobacteria</taxon>
        <taxon>Burkholderiales</taxon>
        <taxon>Alcaligenaceae</taxon>
        <taxon>Bordetella</taxon>
    </lineage>
</organism>
<proteinExistence type="inferred from homology"/>
<dbReference type="CDD" id="cd00859">
    <property type="entry name" value="HisRS_anticodon"/>
    <property type="match status" value="1"/>
</dbReference>
<comment type="subcellular location">
    <subcellularLocation>
        <location evidence="10">Cytoplasm</location>
    </subcellularLocation>
</comment>
<evidence type="ECO:0000256" key="2">
    <source>
        <dbReference type="ARBA" id="ARBA00011738"/>
    </source>
</evidence>
<dbReference type="RefSeq" id="WP_094832717.1">
    <property type="nucleotide sequence ID" value="NZ_NEVR01000005.1"/>
</dbReference>
<dbReference type="CDD" id="cd00773">
    <property type="entry name" value="HisRS-like_core"/>
    <property type="match status" value="1"/>
</dbReference>
<evidence type="ECO:0000256" key="9">
    <source>
        <dbReference type="ARBA" id="ARBA00047639"/>
    </source>
</evidence>
<dbReference type="Pfam" id="PF13393">
    <property type="entry name" value="tRNA-synt_His"/>
    <property type="match status" value="1"/>
</dbReference>
<comment type="caution">
    <text evidence="12">The sequence shown here is derived from an EMBL/GenBank/DDBJ whole genome shotgun (WGS) entry which is preliminary data.</text>
</comment>
<keyword evidence="13" id="KW-1185">Reference proteome</keyword>
<name>A0ABX4EUJ0_9BORD</name>
<evidence type="ECO:0000313" key="12">
    <source>
        <dbReference type="EMBL" id="OZI57900.1"/>
    </source>
</evidence>
<evidence type="ECO:0000256" key="6">
    <source>
        <dbReference type="ARBA" id="ARBA00022840"/>
    </source>
</evidence>
<protein>
    <recommendedName>
        <fullName evidence="10">Histidine--tRNA ligase</fullName>
        <ecNumber evidence="10">6.1.1.21</ecNumber>
    </recommendedName>
    <alternativeName>
        <fullName evidence="10">Histidyl-tRNA synthetase</fullName>
        <shortName evidence="10">HisRS</shortName>
    </alternativeName>
</protein>
<dbReference type="Gene3D" id="3.30.930.10">
    <property type="entry name" value="Bira Bifunctional Protein, Domain 2"/>
    <property type="match status" value="1"/>
</dbReference>
<dbReference type="EC" id="6.1.1.21" evidence="10"/>
<dbReference type="InterPro" id="IPR041715">
    <property type="entry name" value="HisRS-like_core"/>
</dbReference>
<gene>
    <name evidence="10" type="primary">hisS</name>
    <name evidence="12" type="ORF">CAL27_21120</name>
</gene>
<comment type="similarity">
    <text evidence="1 10">Belongs to the class-II aminoacyl-tRNA synthetase family.</text>
</comment>
<dbReference type="InterPro" id="IPR033656">
    <property type="entry name" value="HisRS_anticodon"/>
</dbReference>
<dbReference type="EMBL" id="NEVR01000005">
    <property type="protein sequence ID" value="OZI57900.1"/>
    <property type="molecule type" value="Genomic_DNA"/>
</dbReference>
<dbReference type="PANTHER" id="PTHR43707">
    <property type="entry name" value="HISTIDYL-TRNA SYNTHETASE"/>
    <property type="match status" value="1"/>
</dbReference>